<organism evidence="6 7">
    <name type="scientific">Anaeramoeba flamelloides</name>
    <dbReference type="NCBI Taxonomy" id="1746091"/>
    <lineage>
        <taxon>Eukaryota</taxon>
        <taxon>Metamonada</taxon>
        <taxon>Anaeramoebidae</taxon>
        <taxon>Anaeramoeba</taxon>
    </lineage>
</organism>
<reference evidence="6" key="1">
    <citation type="submission" date="2022-08" db="EMBL/GenBank/DDBJ databases">
        <title>Novel sulfate-reducing endosymbionts in the free-living metamonad Anaeramoeba.</title>
        <authorList>
            <person name="Jerlstrom-Hultqvist J."/>
            <person name="Cepicka I."/>
            <person name="Gallot-Lavallee L."/>
            <person name="Salas-Leiva D."/>
            <person name="Curtis B.A."/>
            <person name="Zahonova K."/>
            <person name="Pipaliya S."/>
            <person name="Dacks J."/>
            <person name="Roger A.J."/>
        </authorList>
    </citation>
    <scope>NUCLEOTIDE SEQUENCE</scope>
    <source>
        <strain evidence="6">Schooner1</strain>
    </source>
</reference>
<dbReference type="Gene3D" id="1.20.1250.20">
    <property type="entry name" value="MFS general substrate transporter like domains"/>
    <property type="match status" value="1"/>
</dbReference>
<feature type="transmembrane region" description="Helical" evidence="5">
    <location>
        <begin position="168"/>
        <end position="187"/>
    </location>
</feature>
<dbReference type="SUPFAM" id="SSF103473">
    <property type="entry name" value="MFS general substrate transporter"/>
    <property type="match status" value="1"/>
</dbReference>
<feature type="transmembrane region" description="Helical" evidence="5">
    <location>
        <begin position="135"/>
        <end position="156"/>
    </location>
</feature>
<evidence type="ECO:0000256" key="2">
    <source>
        <dbReference type="ARBA" id="ARBA00022692"/>
    </source>
</evidence>
<dbReference type="Proteomes" id="UP001150062">
    <property type="component" value="Unassembled WGS sequence"/>
</dbReference>
<dbReference type="EMBL" id="JAOAOG010000059">
    <property type="protein sequence ID" value="KAJ6251450.1"/>
    <property type="molecule type" value="Genomic_DNA"/>
</dbReference>
<feature type="transmembrane region" description="Helical" evidence="5">
    <location>
        <begin position="78"/>
        <end position="99"/>
    </location>
</feature>
<dbReference type="PANTHER" id="PTHR23507">
    <property type="entry name" value="ZGC:174356"/>
    <property type="match status" value="1"/>
</dbReference>
<feature type="transmembrane region" description="Helical" evidence="5">
    <location>
        <begin position="51"/>
        <end position="72"/>
    </location>
</feature>
<comment type="subcellular location">
    <subcellularLocation>
        <location evidence="1">Membrane</location>
        <topology evidence="1">Multi-pass membrane protein</topology>
    </subcellularLocation>
</comment>
<feature type="transmembrane region" description="Helical" evidence="5">
    <location>
        <begin position="290"/>
        <end position="309"/>
    </location>
</feature>
<evidence type="ECO:0000256" key="3">
    <source>
        <dbReference type="ARBA" id="ARBA00022989"/>
    </source>
</evidence>
<name>A0ABQ8Z3I4_9EUKA</name>
<evidence type="ECO:0000256" key="1">
    <source>
        <dbReference type="ARBA" id="ARBA00004141"/>
    </source>
</evidence>
<dbReference type="InterPro" id="IPR036259">
    <property type="entry name" value="MFS_trans_sf"/>
</dbReference>
<sequence length="327" mass="37215">MNWFILSTARTSTIIIISRILHGFCDSNPQTISSYLSDLTKQDDFAKKMGILHGVGGIGMVSGLIIAFFLSWCGFTNQHMFMVSSSVSFLNGLFVYLFLPESKEMTNSKTKFNWARANPAGSIKFIFKNKKFKPLIVILILDIIGGTCSVVLLQFYLQMKYHFSDTKIYVLLFEASIFQIFSMAVLLKLSIKKRGNKQTLVDAFLAQALFNFLSIVLTDGWMFFLIVPLVYQFVAFSVIQSFFRTLVPKNDQGILFGSLQLTANFANAISKYIYPVGFSYTSKRYHFPEAPFIFATLSSILGFIITSKIDEKDYFKRVRKKETLISF</sequence>
<keyword evidence="7" id="KW-1185">Reference proteome</keyword>
<accession>A0ABQ8Z3I4</accession>
<comment type="caution">
    <text evidence="6">The sequence shown here is derived from an EMBL/GenBank/DDBJ whole genome shotgun (WGS) entry which is preliminary data.</text>
</comment>
<keyword evidence="2 5" id="KW-0812">Transmembrane</keyword>
<keyword evidence="4 5" id="KW-0472">Membrane</keyword>
<evidence type="ECO:0000256" key="4">
    <source>
        <dbReference type="ARBA" id="ARBA00023136"/>
    </source>
</evidence>
<proteinExistence type="predicted"/>
<gene>
    <name evidence="6" type="ORF">M0813_14990</name>
</gene>
<protein>
    <submittedName>
        <fullName evidence="6">Tetracycline-efflux transporter</fullName>
    </submittedName>
</protein>
<keyword evidence="3 5" id="KW-1133">Transmembrane helix</keyword>
<dbReference type="Pfam" id="PF07690">
    <property type="entry name" value="MFS_1"/>
    <property type="match status" value="1"/>
</dbReference>
<dbReference type="InterPro" id="IPR011701">
    <property type="entry name" value="MFS"/>
</dbReference>
<evidence type="ECO:0000313" key="7">
    <source>
        <dbReference type="Proteomes" id="UP001150062"/>
    </source>
</evidence>
<evidence type="ECO:0000313" key="6">
    <source>
        <dbReference type="EMBL" id="KAJ6251450.1"/>
    </source>
</evidence>
<dbReference type="PANTHER" id="PTHR23507:SF1">
    <property type="entry name" value="FI18259P1-RELATED"/>
    <property type="match status" value="1"/>
</dbReference>
<evidence type="ECO:0000256" key="5">
    <source>
        <dbReference type="SAM" id="Phobius"/>
    </source>
</evidence>